<reference evidence="2" key="1">
    <citation type="journal article" date="2011" name="Nat. Biotechnol.">
        <title>The genomic sequence of the Chinese hamster ovary (CHO)-K1 cell line.</title>
        <authorList>
            <person name="Xu X."/>
            <person name="Nagarajan H."/>
            <person name="Lewis N.E."/>
            <person name="Pan S."/>
            <person name="Cai Z."/>
            <person name="Liu X."/>
            <person name="Chen W."/>
            <person name="Xie M."/>
            <person name="Wang W."/>
            <person name="Hammond S."/>
            <person name="Andersen M.R."/>
            <person name="Neff N."/>
            <person name="Passarelli B."/>
            <person name="Koh W."/>
            <person name="Fan H.C."/>
            <person name="Wang J."/>
            <person name="Gui Y."/>
            <person name="Lee K.H."/>
            <person name="Betenbaugh M.J."/>
            <person name="Quake S.R."/>
            <person name="Famili I."/>
            <person name="Palsson B.O."/>
            <person name="Wang J."/>
        </authorList>
    </citation>
    <scope>NUCLEOTIDE SEQUENCE [LARGE SCALE GENOMIC DNA]</scope>
    <source>
        <strain evidence="2">CHO K1 cell line</strain>
    </source>
</reference>
<gene>
    <name evidence="1" type="ORF">I79_025992</name>
</gene>
<evidence type="ECO:0000313" key="2">
    <source>
        <dbReference type="Proteomes" id="UP000001075"/>
    </source>
</evidence>
<dbReference type="Proteomes" id="UP000001075">
    <property type="component" value="Unassembled WGS sequence"/>
</dbReference>
<proteinExistence type="predicted"/>
<evidence type="ECO:0000313" key="1">
    <source>
        <dbReference type="EMBL" id="EGV91351.1"/>
    </source>
</evidence>
<dbReference type="InParanoid" id="G3IPR8"/>
<accession>G3IPR8</accession>
<organism evidence="1 2">
    <name type="scientific">Cricetulus griseus</name>
    <name type="common">Chinese hamster</name>
    <name type="synonym">Cricetulus barabensis griseus</name>
    <dbReference type="NCBI Taxonomy" id="10029"/>
    <lineage>
        <taxon>Eukaryota</taxon>
        <taxon>Metazoa</taxon>
        <taxon>Chordata</taxon>
        <taxon>Craniata</taxon>
        <taxon>Vertebrata</taxon>
        <taxon>Euteleostomi</taxon>
        <taxon>Mammalia</taxon>
        <taxon>Eutheria</taxon>
        <taxon>Euarchontoglires</taxon>
        <taxon>Glires</taxon>
        <taxon>Rodentia</taxon>
        <taxon>Myomorpha</taxon>
        <taxon>Muroidea</taxon>
        <taxon>Cricetidae</taxon>
        <taxon>Cricetinae</taxon>
        <taxon>Cricetulus</taxon>
    </lineage>
</organism>
<dbReference type="AlphaFoldDB" id="G3IPR8"/>
<name>G3IPR8_CRIGR</name>
<sequence length="100" mass="11311">MEQRVGLESLASVPLMRKPGACPLFHPFQNLLKYRLHLGTEGGAQLCTQALRKHQQEHCKFEANWHCILRPCLQRNLSLSGTYTIDFSHRVALAGLELSV</sequence>
<dbReference type="EMBL" id="JH014074">
    <property type="protein sequence ID" value="EGV91351.1"/>
    <property type="molecule type" value="Genomic_DNA"/>
</dbReference>
<protein>
    <submittedName>
        <fullName evidence="1">Uncharacterized protein</fullName>
    </submittedName>
</protein>